<comment type="subcellular location">
    <subcellularLocation>
        <location evidence="1">Cell membrane</location>
        <topology evidence="1">Multi-pass membrane protein</topology>
    </subcellularLocation>
</comment>
<evidence type="ECO:0000256" key="1">
    <source>
        <dbReference type="ARBA" id="ARBA00004651"/>
    </source>
</evidence>
<evidence type="ECO:0000256" key="6">
    <source>
        <dbReference type="ARBA" id="ARBA00023136"/>
    </source>
</evidence>
<comment type="similarity">
    <text evidence="2">Belongs to the UPF0410 family.</text>
</comment>
<evidence type="ECO:0000313" key="9">
    <source>
        <dbReference type="Proteomes" id="UP001303211"/>
    </source>
</evidence>
<reference evidence="8 9" key="1">
    <citation type="submission" date="2023-03" db="EMBL/GenBank/DDBJ databases">
        <title>Diaphorobacter basophil sp. nov., isolated from a sewage-treatment plant.</title>
        <authorList>
            <person name="Yang K."/>
        </authorList>
    </citation>
    <scope>NUCLEOTIDE SEQUENCE [LARGE SCALE GENOMIC DNA]</scope>
    <source>
        <strain evidence="8 9">Y-1</strain>
    </source>
</reference>
<sequence length="81" mass="8267">MLNLLGTLFIGLIVGWVARFLLPGKQALGLIMTSLLGVAGSFIATYAGQFLGLYPAGAAAGFIASVVGAFVLLLVATKVLK</sequence>
<dbReference type="RefSeq" id="WP_317700617.1">
    <property type="nucleotide sequence ID" value="NZ_CP136921.1"/>
</dbReference>
<feature type="transmembrane region" description="Helical" evidence="7">
    <location>
        <begin position="27"/>
        <end position="47"/>
    </location>
</feature>
<evidence type="ECO:0000256" key="7">
    <source>
        <dbReference type="SAM" id="Phobius"/>
    </source>
</evidence>
<keyword evidence="3" id="KW-1003">Cell membrane</keyword>
<dbReference type="PANTHER" id="PTHR33884">
    <property type="entry name" value="UPF0410 PROTEIN YMGE"/>
    <property type="match status" value="1"/>
</dbReference>
<keyword evidence="6 7" id="KW-0472">Membrane</keyword>
<evidence type="ECO:0000256" key="5">
    <source>
        <dbReference type="ARBA" id="ARBA00022989"/>
    </source>
</evidence>
<keyword evidence="4 7" id="KW-0812">Transmembrane</keyword>
<dbReference type="PANTHER" id="PTHR33884:SF7">
    <property type="entry name" value="BSL8023 PROTEIN"/>
    <property type="match status" value="1"/>
</dbReference>
<evidence type="ECO:0000256" key="3">
    <source>
        <dbReference type="ARBA" id="ARBA00022475"/>
    </source>
</evidence>
<feature type="transmembrane region" description="Helical" evidence="7">
    <location>
        <begin position="6"/>
        <end position="22"/>
    </location>
</feature>
<keyword evidence="5 7" id="KW-1133">Transmembrane helix</keyword>
<evidence type="ECO:0000256" key="4">
    <source>
        <dbReference type="ARBA" id="ARBA00022692"/>
    </source>
</evidence>
<dbReference type="Pfam" id="PF04226">
    <property type="entry name" value="Transgly_assoc"/>
    <property type="match status" value="1"/>
</dbReference>
<evidence type="ECO:0000313" key="8">
    <source>
        <dbReference type="EMBL" id="WOO31131.1"/>
    </source>
</evidence>
<accession>A0ABZ0J0K0</accession>
<gene>
    <name evidence="8" type="ORF">P4826_11960</name>
</gene>
<feature type="transmembrane region" description="Helical" evidence="7">
    <location>
        <begin position="53"/>
        <end position="76"/>
    </location>
</feature>
<dbReference type="EMBL" id="CP136921">
    <property type="protein sequence ID" value="WOO31131.1"/>
    <property type="molecule type" value="Genomic_DNA"/>
</dbReference>
<name>A0ABZ0J0K0_9BURK</name>
<dbReference type="Proteomes" id="UP001303211">
    <property type="component" value="Chromosome"/>
</dbReference>
<dbReference type="InterPro" id="IPR007341">
    <property type="entry name" value="Transgly_assoc"/>
</dbReference>
<keyword evidence="9" id="KW-1185">Reference proteome</keyword>
<protein>
    <submittedName>
        <fullName evidence="8">GlsB/YeaQ/YmgE family stress response membrane protein</fullName>
    </submittedName>
</protein>
<proteinExistence type="inferred from homology"/>
<organism evidence="8 9">
    <name type="scientific">Diaphorobacter limosus</name>
    <dbReference type="NCBI Taxonomy" id="3036128"/>
    <lineage>
        <taxon>Bacteria</taxon>
        <taxon>Pseudomonadati</taxon>
        <taxon>Pseudomonadota</taxon>
        <taxon>Betaproteobacteria</taxon>
        <taxon>Burkholderiales</taxon>
        <taxon>Comamonadaceae</taxon>
        <taxon>Diaphorobacter</taxon>
    </lineage>
</organism>
<evidence type="ECO:0000256" key="2">
    <source>
        <dbReference type="ARBA" id="ARBA00011006"/>
    </source>
</evidence>